<evidence type="ECO:0000313" key="2">
    <source>
        <dbReference type="EMBL" id="CAK0849563.1"/>
    </source>
</evidence>
<dbReference type="EMBL" id="CAUYUJ010015072">
    <property type="protein sequence ID" value="CAK0849563.1"/>
    <property type="molecule type" value="Genomic_DNA"/>
</dbReference>
<gene>
    <name evidence="2" type="ORF">PCOR1329_LOCUS42225</name>
</gene>
<evidence type="ECO:0000256" key="1">
    <source>
        <dbReference type="SAM" id="SignalP"/>
    </source>
</evidence>
<evidence type="ECO:0008006" key="4">
    <source>
        <dbReference type="Google" id="ProtNLM"/>
    </source>
</evidence>
<accession>A0ABN9TTK9</accession>
<reference evidence="2" key="1">
    <citation type="submission" date="2023-10" db="EMBL/GenBank/DDBJ databases">
        <authorList>
            <person name="Chen Y."/>
            <person name="Shah S."/>
            <person name="Dougan E. K."/>
            <person name="Thang M."/>
            <person name="Chan C."/>
        </authorList>
    </citation>
    <scope>NUCLEOTIDE SEQUENCE [LARGE SCALE GENOMIC DNA]</scope>
</reference>
<name>A0ABN9TTK9_9DINO</name>
<keyword evidence="1" id="KW-0732">Signal</keyword>
<dbReference type="PRINTS" id="PR00411">
    <property type="entry name" value="PNDRDTASEI"/>
</dbReference>
<dbReference type="Gene3D" id="3.50.50.60">
    <property type="entry name" value="FAD/NAD(P)-binding domain"/>
    <property type="match status" value="1"/>
</dbReference>
<dbReference type="Pfam" id="PF13450">
    <property type="entry name" value="NAD_binding_8"/>
    <property type="match status" value="1"/>
</dbReference>
<dbReference type="InterPro" id="IPR036188">
    <property type="entry name" value="FAD/NAD-bd_sf"/>
</dbReference>
<sequence length="500" mass="52330">MTVLTSAPVLALIFLAPGVGAAGPGAAFDLGVVGAGAGGAYAAWRAAVAGKSVCVFERAGRPGGRIHSLRGQGPRKDLVVEAGGYRFAPKPVHMHTGKFDWTISTPITAAVINELNLTSVSYNPNASDWDHGMHKIVGADGQDVGYLTFIERLLDLAVAHGAKVLYNTTVVGLGMKGEGVLLRHSGGEALAKSVVLNLPQRPAIELLRGSDPSIASHFPRPLYDPVSYPIMKLYVHYDDAWWRNDLGLVAGPFMNTEPPQTGRGHTFGVPTVSPVPLQGQYHDGHVRCESPPSRGCRGYLQAFYGGDNAMYTGGVDGAMKFFAPFADTIAADSVTHIGRDQPHHVELLEALHSSLLGLHRPALDAVNATGRVANLRPTSAVLSMWTEGVAGINAGCHAPKRLPGGESPPPDQLPKAALEPMPGLPVLVANEAFGPVGCFAEGSLSMAEAAVKRLYPGLRAVAGLPEDLQAAGVAAPPTDPSLLLGRAAMGSPELETLQVI</sequence>
<keyword evidence="3" id="KW-1185">Reference proteome</keyword>
<proteinExistence type="predicted"/>
<feature type="chain" id="PRO_5047359630" description="Amine oxidase" evidence="1">
    <location>
        <begin position="22"/>
        <end position="500"/>
    </location>
</feature>
<organism evidence="2 3">
    <name type="scientific">Prorocentrum cordatum</name>
    <dbReference type="NCBI Taxonomy" id="2364126"/>
    <lineage>
        <taxon>Eukaryota</taxon>
        <taxon>Sar</taxon>
        <taxon>Alveolata</taxon>
        <taxon>Dinophyceae</taxon>
        <taxon>Prorocentrales</taxon>
        <taxon>Prorocentraceae</taxon>
        <taxon>Prorocentrum</taxon>
    </lineage>
</organism>
<dbReference type="SUPFAM" id="SSF51905">
    <property type="entry name" value="FAD/NAD(P)-binding domain"/>
    <property type="match status" value="1"/>
</dbReference>
<protein>
    <recommendedName>
        <fullName evidence="4">Amine oxidase</fullName>
    </recommendedName>
</protein>
<dbReference type="Proteomes" id="UP001189429">
    <property type="component" value="Unassembled WGS sequence"/>
</dbReference>
<feature type="signal peptide" evidence="1">
    <location>
        <begin position="1"/>
        <end position="21"/>
    </location>
</feature>
<comment type="caution">
    <text evidence="2">The sequence shown here is derived from an EMBL/GenBank/DDBJ whole genome shotgun (WGS) entry which is preliminary data.</text>
</comment>
<evidence type="ECO:0000313" key="3">
    <source>
        <dbReference type="Proteomes" id="UP001189429"/>
    </source>
</evidence>